<comment type="caution">
    <text evidence="1">The sequence shown here is derived from an EMBL/GenBank/DDBJ whole genome shotgun (WGS) entry which is preliminary data.</text>
</comment>
<gene>
    <name evidence="1" type="primary">NCL</name>
    <name evidence="1" type="ORF">CR513_10254</name>
</gene>
<feature type="non-terminal residue" evidence="1">
    <location>
        <position position="1"/>
    </location>
</feature>
<name>A0A371HST7_MUCPR</name>
<dbReference type="Proteomes" id="UP000257109">
    <property type="component" value="Unassembled WGS sequence"/>
</dbReference>
<accession>A0A371HST7</accession>
<dbReference type="AlphaFoldDB" id="A0A371HST7"/>
<protein>
    <submittedName>
        <fullName evidence="1">Sodium/calcium exchanger NCL</fullName>
    </submittedName>
</protein>
<dbReference type="EMBL" id="QJKJ01001796">
    <property type="protein sequence ID" value="RDY05856.1"/>
    <property type="molecule type" value="Genomic_DNA"/>
</dbReference>
<keyword evidence="2" id="KW-1185">Reference proteome</keyword>
<evidence type="ECO:0000313" key="2">
    <source>
        <dbReference type="Proteomes" id="UP000257109"/>
    </source>
</evidence>
<reference evidence="1" key="1">
    <citation type="submission" date="2018-05" db="EMBL/GenBank/DDBJ databases">
        <title>Draft genome of Mucuna pruriens seed.</title>
        <authorList>
            <person name="Nnadi N.E."/>
            <person name="Vos R."/>
            <person name="Hasami M.H."/>
            <person name="Devisetty U.K."/>
            <person name="Aguiy J.C."/>
        </authorList>
    </citation>
    <scope>NUCLEOTIDE SEQUENCE [LARGE SCALE GENOMIC DNA]</scope>
    <source>
        <strain evidence="1">JCA_2017</strain>
    </source>
</reference>
<evidence type="ECO:0000313" key="1">
    <source>
        <dbReference type="EMBL" id="RDY05856.1"/>
    </source>
</evidence>
<dbReference type="OrthoDB" id="1391380at2759"/>
<organism evidence="1 2">
    <name type="scientific">Mucuna pruriens</name>
    <name type="common">Velvet bean</name>
    <name type="synonym">Dolichos pruriens</name>
    <dbReference type="NCBI Taxonomy" id="157652"/>
    <lineage>
        <taxon>Eukaryota</taxon>
        <taxon>Viridiplantae</taxon>
        <taxon>Streptophyta</taxon>
        <taxon>Embryophyta</taxon>
        <taxon>Tracheophyta</taxon>
        <taxon>Spermatophyta</taxon>
        <taxon>Magnoliopsida</taxon>
        <taxon>eudicotyledons</taxon>
        <taxon>Gunneridae</taxon>
        <taxon>Pentapetalae</taxon>
        <taxon>rosids</taxon>
        <taxon>fabids</taxon>
        <taxon>Fabales</taxon>
        <taxon>Fabaceae</taxon>
        <taxon>Papilionoideae</taxon>
        <taxon>50 kb inversion clade</taxon>
        <taxon>NPAAA clade</taxon>
        <taxon>indigoferoid/millettioid clade</taxon>
        <taxon>Phaseoleae</taxon>
        <taxon>Mucuna</taxon>
    </lineage>
</organism>
<proteinExistence type="predicted"/>
<sequence length="239" mass="26553">MALHVECHSLHPSVFDGVDAIQPRYAYLQFKDQKVEVESSFEGDYCKQMYVLLPCSNNILGHLFLILVYEYLLFHGESYLDARGEQISKILSPGVFSVSTFDILDALPKSLILVVTRLSSDKESAQEYASTGVGLLAGLSILLLSVVWGTTHHNANSQFVPLLFYNTQCDLDDLQTSIRGNKTENFQRVEKQTLQTILTDNQTPNVVAISGLPKESLNKSASSIFPALQYPSINSSRDS</sequence>